<dbReference type="RefSeq" id="WP_141280291.1">
    <property type="nucleotide sequence ID" value="NZ_BAAARZ010000014.1"/>
</dbReference>
<keyword evidence="3" id="KW-1185">Reference proteome</keyword>
<keyword evidence="1" id="KW-1133">Transmembrane helix</keyword>
<keyword evidence="1" id="KW-0472">Membrane</keyword>
<evidence type="ECO:0000256" key="1">
    <source>
        <dbReference type="SAM" id="Phobius"/>
    </source>
</evidence>
<keyword evidence="1" id="KW-0812">Transmembrane</keyword>
<name>A0A4Y3WT40_9PSEU</name>
<reference evidence="2 3" key="1">
    <citation type="submission" date="2019-06" db="EMBL/GenBank/DDBJ databases">
        <title>Whole genome shotgun sequence of Pseudonocardia hydrocarbonoxydans NBRC 14498.</title>
        <authorList>
            <person name="Hosoyama A."/>
            <person name="Uohara A."/>
            <person name="Ohji S."/>
            <person name="Ichikawa N."/>
        </authorList>
    </citation>
    <scope>NUCLEOTIDE SEQUENCE [LARGE SCALE GENOMIC DNA]</scope>
    <source>
        <strain evidence="2 3">NBRC 14498</strain>
    </source>
</reference>
<organism evidence="2 3">
    <name type="scientific">Pseudonocardia hydrocarbonoxydans</name>
    <dbReference type="NCBI Taxonomy" id="76726"/>
    <lineage>
        <taxon>Bacteria</taxon>
        <taxon>Bacillati</taxon>
        <taxon>Actinomycetota</taxon>
        <taxon>Actinomycetes</taxon>
        <taxon>Pseudonocardiales</taxon>
        <taxon>Pseudonocardiaceae</taxon>
        <taxon>Pseudonocardia</taxon>
    </lineage>
</organism>
<evidence type="ECO:0008006" key="4">
    <source>
        <dbReference type="Google" id="ProtNLM"/>
    </source>
</evidence>
<accession>A0A4Y3WT40</accession>
<protein>
    <recommendedName>
        <fullName evidence="4">DUF3040 domain-containing protein</fullName>
    </recommendedName>
</protein>
<dbReference type="OrthoDB" id="3578779at2"/>
<feature type="transmembrane region" description="Helical" evidence="1">
    <location>
        <begin position="42"/>
        <end position="75"/>
    </location>
</feature>
<dbReference type="EMBL" id="BJNG01000035">
    <property type="protein sequence ID" value="GEC21471.1"/>
    <property type="molecule type" value="Genomic_DNA"/>
</dbReference>
<sequence length="89" mass="9434">MLNDRERQVLARIEHHLAITDPEFIQLFRGAAPRRSGINPSLLLVIGLALMVLGSAVMAVPVAVIGMATAAWALVVAFQRNGSAGFSPA</sequence>
<dbReference type="AlphaFoldDB" id="A0A4Y3WT40"/>
<comment type="caution">
    <text evidence="2">The sequence shown here is derived from an EMBL/GenBank/DDBJ whole genome shotgun (WGS) entry which is preliminary data.</text>
</comment>
<gene>
    <name evidence="2" type="ORF">PHY01_37540</name>
</gene>
<proteinExistence type="predicted"/>
<evidence type="ECO:0000313" key="3">
    <source>
        <dbReference type="Proteomes" id="UP000320338"/>
    </source>
</evidence>
<dbReference type="Pfam" id="PF11239">
    <property type="entry name" value="DUF3040"/>
    <property type="match status" value="1"/>
</dbReference>
<dbReference type="Proteomes" id="UP000320338">
    <property type="component" value="Unassembled WGS sequence"/>
</dbReference>
<dbReference type="InterPro" id="IPR021401">
    <property type="entry name" value="DUF3040"/>
</dbReference>
<evidence type="ECO:0000313" key="2">
    <source>
        <dbReference type="EMBL" id="GEC21471.1"/>
    </source>
</evidence>